<organism evidence="1 2">
    <name type="scientific">Dreissena polymorpha</name>
    <name type="common">Zebra mussel</name>
    <name type="synonym">Mytilus polymorpha</name>
    <dbReference type="NCBI Taxonomy" id="45954"/>
    <lineage>
        <taxon>Eukaryota</taxon>
        <taxon>Metazoa</taxon>
        <taxon>Spiralia</taxon>
        <taxon>Lophotrochozoa</taxon>
        <taxon>Mollusca</taxon>
        <taxon>Bivalvia</taxon>
        <taxon>Autobranchia</taxon>
        <taxon>Heteroconchia</taxon>
        <taxon>Euheterodonta</taxon>
        <taxon>Imparidentia</taxon>
        <taxon>Neoheterodontei</taxon>
        <taxon>Myida</taxon>
        <taxon>Dreissenoidea</taxon>
        <taxon>Dreissenidae</taxon>
        <taxon>Dreissena</taxon>
    </lineage>
</organism>
<keyword evidence="2" id="KW-1185">Reference proteome</keyword>
<proteinExistence type="predicted"/>
<accession>A0A9D4L7G4</accession>
<gene>
    <name evidence="1" type="ORF">DPMN_094455</name>
</gene>
<reference evidence="1" key="2">
    <citation type="submission" date="2020-11" db="EMBL/GenBank/DDBJ databases">
        <authorList>
            <person name="McCartney M.A."/>
            <person name="Auch B."/>
            <person name="Kono T."/>
            <person name="Mallez S."/>
            <person name="Becker A."/>
            <person name="Gohl D.M."/>
            <person name="Silverstein K.A.T."/>
            <person name="Koren S."/>
            <person name="Bechman K.B."/>
            <person name="Herman A."/>
            <person name="Abrahante J.E."/>
            <person name="Garbe J."/>
        </authorList>
    </citation>
    <scope>NUCLEOTIDE SEQUENCE</scope>
    <source>
        <strain evidence="1">Duluth1</strain>
        <tissue evidence="1">Whole animal</tissue>
    </source>
</reference>
<dbReference type="Proteomes" id="UP000828390">
    <property type="component" value="Unassembled WGS sequence"/>
</dbReference>
<sequence>MNMCGTCLQHLLVHNSPYWDRQTGLRLTRHQAGLSVQDCSPGHACSRSTSGPLEEKLYGRCKRVDIPSHG</sequence>
<protein>
    <submittedName>
        <fullName evidence="1">Uncharacterized protein</fullName>
    </submittedName>
</protein>
<dbReference type="AlphaFoldDB" id="A0A9D4L7G4"/>
<dbReference type="EMBL" id="JAIWYP010000003">
    <property type="protein sequence ID" value="KAH3851967.1"/>
    <property type="molecule type" value="Genomic_DNA"/>
</dbReference>
<reference evidence="1" key="1">
    <citation type="journal article" date="2019" name="bioRxiv">
        <title>The Genome of the Zebra Mussel, Dreissena polymorpha: A Resource for Invasive Species Research.</title>
        <authorList>
            <person name="McCartney M.A."/>
            <person name="Auch B."/>
            <person name="Kono T."/>
            <person name="Mallez S."/>
            <person name="Zhang Y."/>
            <person name="Obille A."/>
            <person name="Becker A."/>
            <person name="Abrahante J.E."/>
            <person name="Garbe J."/>
            <person name="Badalamenti J.P."/>
            <person name="Herman A."/>
            <person name="Mangelson H."/>
            <person name="Liachko I."/>
            <person name="Sullivan S."/>
            <person name="Sone E.D."/>
            <person name="Koren S."/>
            <person name="Silverstein K.A.T."/>
            <person name="Beckman K.B."/>
            <person name="Gohl D.M."/>
        </authorList>
    </citation>
    <scope>NUCLEOTIDE SEQUENCE</scope>
    <source>
        <strain evidence="1">Duluth1</strain>
        <tissue evidence="1">Whole animal</tissue>
    </source>
</reference>
<evidence type="ECO:0000313" key="2">
    <source>
        <dbReference type="Proteomes" id="UP000828390"/>
    </source>
</evidence>
<name>A0A9D4L7G4_DREPO</name>
<evidence type="ECO:0000313" key="1">
    <source>
        <dbReference type="EMBL" id="KAH3851967.1"/>
    </source>
</evidence>
<comment type="caution">
    <text evidence="1">The sequence shown here is derived from an EMBL/GenBank/DDBJ whole genome shotgun (WGS) entry which is preliminary data.</text>
</comment>